<name>A0A1C6TW55_9ACTN</name>
<dbReference type="Proteomes" id="UP000198605">
    <property type="component" value="Unassembled WGS sequence"/>
</dbReference>
<dbReference type="RefSeq" id="WP_208862762.1">
    <property type="nucleotide sequence ID" value="NZ_FMIB01000002.1"/>
</dbReference>
<dbReference type="EMBL" id="FMIB01000002">
    <property type="protein sequence ID" value="SCL46004.1"/>
    <property type="molecule type" value="Genomic_DNA"/>
</dbReference>
<evidence type="ECO:0000313" key="2">
    <source>
        <dbReference type="EMBL" id="SCL46004.1"/>
    </source>
</evidence>
<evidence type="ECO:0000313" key="3">
    <source>
        <dbReference type="Proteomes" id="UP000198605"/>
    </source>
</evidence>
<reference evidence="3" key="1">
    <citation type="submission" date="2016-06" db="EMBL/GenBank/DDBJ databases">
        <authorList>
            <person name="Varghese N."/>
            <person name="Submissions Spin"/>
        </authorList>
    </citation>
    <scope>NUCLEOTIDE SEQUENCE [LARGE SCALE GENOMIC DNA]</scope>
    <source>
        <strain evidence="3">DSM 44151</strain>
    </source>
</reference>
<feature type="region of interest" description="Disordered" evidence="1">
    <location>
        <begin position="1"/>
        <end position="20"/>
    </location>
</feature>
<evidence type="ECO:0000256" key="1">
    <source>
        <dbReference type="SAM" id="MobiDB-lite"/>
    </source>
</evidence>
<keyword evidence="3" id="KW-1185">Reference proteome</keyword>
<dbReference type="STRING" id="47854.GA0070603_0061"/>
<dbReference type="InterPro" id="IPR029045">
    <property type="entry name" value="ClpP/crotonase-like_dom_sf"/>
</dbReference>
<proteinExistence type="predicted"/>
<gene>
    <name evidence="2" type="ORF">GA0070603_0061</name>
</gene>
<accession>A0A1C6TW55</accession>
<protein>
    <submittedName>
        <fullName evidence="2">(3,5-dihydroxycyclohex-3-enyl)acetyl-CoA dehydratase subunit B</fullName>
    </submittedName>
</protein>
<dbReference type="AlphaFoldDB" id="A0A1C6TW55"/>
<dbReference type="GeneID" id="43276749"/>
<dbReference type="NCBIfam" id="NF042431">
    <property type="entry name" value="EnCoAhydt_DpgB"/>
    <property type="match status" value="1"/>
</dbReference>
<dbReference type="Gene3D" id="3.90.226.10">
    <property type="entry name" value="2-enoyl-CoA Hydratase, Chain A, domain 1"/>
    <property type="match status" value="1"/>
</dbReference>
<organism evidence="2 3">
    <name type="scientific">Micromonospora chersina</name>
    <dbReference type="NCBI Taxonomy" id="47854"/>
    <lineage>
        <taxon>Bacteria</taxon>
        <taxon>Bacillati</taxon>
        <taxon>Actinomycetota</taxon>
        <taxon>Actinomycetes</taxon>
        <taxon>Micromonosporales</taxon>
        <taxon>Micromonosporaceae</taxon>
        <taxon>Micromonospora</taxon>
    </lineage>
</organism>
<dbReference type="SUPFAM" id="SSF52096">
    <property type="entry name" value="ClpP/crotonase"/>
    <property type="match status" value="1"/>
</dbReference>
<sequence length="232" mass="24185">MTAPTANGFAETSPEPDLPTLRVDGAAPLTTETVAALRALCDRVEDRGDRLVVLHLSGAPGPGWADDLTVALVSRWERELRRLECLPATSVAVAHGDCGGAALDALLATDHRIAAGAARLVLPLVTGVTWPGMAVYRLTQQCADRAAVRRAVLHGTPLDTATALAGHLLDEVTDDVPAALAAAAGRAAGLPGAELAVRRRLLFEAATAGFDEALGVHLAACDRMLRRREEAS</sequence>
<dbReference type="InterPro" id="IPR053545">
    <property type="entry name" value="Enoyl-CoA_hydratase-like"/>
</dbReference>